<gene>
    <name evidence="2" type="ORF">VTL71DRAFT_1996</name>
</gene>
<protein>
    <submittedName>
        <fullName evidence="2">Uncharacterized protein</fullName>
    </submittedName>
</protein>
<feature type="region of interest" description="Disordered" evidence="1">
    <location>
        <begin position="1"/>
        <end position="23"/>
    </location>
</feature>
<organism evidence="2 3">
    <name type="scientific">Oculimacula yallundae</name>
    <dbReference type="NCBI Taxonomy" id="86028"/>
    <lineage>
        <taxon>Eukaryota</taxon>
        <taxon>Fungi</taxon>
        <taxon>Dikarya</taxon>
        <taxon>Ascomycota</taxon>
        <taxon>Pezizomycotina</taxon>
        <taxon>Leotiomycetes</taxon>
        <taxon>Helotiales</taxon>
        <taxon>Ploettnerulaceae</taxon>
        <taxon>Oculimacula</taxon>
    </lineage>
</organism>
<proteinExistence type="predicted"/>
<accession>A0ABR4CCA1</accession>
<dbReference type="EMBL" id="JAZHXI010000010">
    <property type="protein sequence ID" value="KAL2067571.1"/>
    <property type="molecule type" value="Genomic_DNA"/>
</dbReference>
<name>A0ABR4CCA1_9HELO</name>
<sequence>MNQPEPQEEQQGEESTAAQSSIKKTVVKMGPFRPANQANVTPPTHTNLQSQHPPLRQTMMIGHPNPAIPSQPTRNFGPHYLRSFGEPGHCCGVPAPPPPQGLSQFQTRTLQWAASMTQWTSFLIRDARTFSLPLPVGFWVYEVKKSLQPTSVSRWPPAQILSDDWEGGYTTFFCGGEYVYPPTRLLFQNGSEDWLSRSHLKDYSEELTISCDSGLAGHCRMGIRVWMRRGESIEIRNERGTPYASGTLR</sequence>
<feature type="compositionally biased region" description="Acidic residues" evidence="1">
    <location>
        <begin position="1"/>
        <end position="12"/>
    </location>
</feature>
<evidence type="ECO:0000313" key="2">
    <source>
        <dbReference type="EMBL" id="KAL2067571.1"/>
    </source>
</evidence>
<reference evidence="2 3" key="1">
    <citation type="journal article" date="2024" name="Commun. Biol.">
        <title>Comparative genomic analysis of thermophilic fungi reveals convergent evolutionary adaptations and gene losses.</title>
        <authorList>
            <person name="Steindorff A.S."/>
            <person name="Aguilar-Pontes M.V."/>
            <person name="Robinson A.J."/>
            <person name="Andreopoulos B."/>
            <person name="LaButti K."/>
            <person name="Kuo A."/>
            <person name="Mondo S."/>
            <person name="Riley R."/>
            <person name="Otillar R."/>
            <person name="Haridas S."/>
            <person name="Lipzen A."/>
            <person name="Grimwood J."/>
            <person name="Schmutz J."/>
            <person name="Clum A."/>
            <person name="Reid I.D."/>
            <person name="Moisan M.C."/>
            <person name="Butler G."/>
            <person name="Nguyen T.T.M."/>
            <person name="Dewar K."/>
            <person name="Conant G."/>
            <person name="Drula E."/>
            <person name="Henrissat B."/>
            <person name="Hansel C."/>
            <person name="Singer S."/>
            <person name="Hutchinson M.I."/>
            <person name="de Vries R.P."/>
            <person name="Natvig D.O."/>
            <person name="Powell A.J."/>
            <person name="Tsang A."/>
            <person name="Grigoriev I.V."/>
        </authorList>
    </citation>
    <scope>NUCLEOTIDE SEQUENCE [LARGE SCALE GENOMIC DNA]</scope>
    <source>
        <strain evidence="2 3">CBS 494.80</strain>
    </source>
</reference>
<dbReference type="Proteomes" id="UP001595075">
    <property type="component" value="Unassembled WGS sequence"/>
</dbReference>
<comment type="caution">
    <text evidence="2">The sequence shown here is derived from an EMBL/GenBank/DDBJ whole genome shotgun (WGS) entry which is preliminary data.</text>
</comment>
<keyword evidence="3" id="KW-1185">Reference proteome</keyword>
<evidence type="ECO:0000256" key="1">
    <source>
        <dbReference type="SAM" id="MobiDB-lite"/>
    </source>
</evidence>
<evidence type="ECO:0000313" key="3">
    <source>
        <dbReference type="Proteomes" id="UP001595075"/>
    </source>
</evidence>